<feature type="domain" description="Electron transfer flavoprotein alpha/beta-subunit N-terminal" evidence="2">
    <location>
        <begin position="22"/>
        <end position="216"/>
    </location>
</feature>
<dbReference type="PIRSF" id="PIRSF000090">
    <property type="entry name" value="Beta-ETF"/>
    <property type="match status" value="1"/>
</dbReference>
<evidence type="ECO:0000256" key="1">
    <source>
        <dbReference type="ARBA" id="ARBA00022982"/>
    </source>
</evidence>
<accession>A0A7C3EA82</accession>
<reference evidence="3" key="1">
    <citation type="journal article" date="2020" name="mSystems">
        <title>Genome- and Community-Level Interaction Insights into Carbon Utilization and Element Cycling Functions of Hydrothermarchaeota in Hydrothermal Sediment.</title>
        <authorList>
            <person name="Zhou Z."/>
            <person name="Liu Y."/>
            <person name="Xu W."/>
            <person name="Pan J."/>
            <person name="Luo Z.H."/>
            <person name="Li M."/>
        </authorList>
    </citation>
    <scope>NUCLEOTIDE SEQUENCE [LARGE SCALE GENOMIC DNA]</scope>
    <source>
        <strain evidence="3">SpSt-503</strain>
    </source>
</reference>
<protein>
    <submittedName>
        <fullName evidence="3">Electron transfer flavoprotein subunit beta/FixA family protein</fullName>
    </submittedName>
</protein>
<dbReference type="SUPFAM" id="SSF52402">
    <property type="entry name" value="Adenine nucleotide alpha hydrolases-like"/>
    <property type="match status" value="1"/>
</dbReference>
<sequence>MRILCLVKMVPDVDNLRYDRERNILVRDDASLLINPEDACAVAVALALRQDSPDTEIEVVSMAPRGAIPHLEDLIRRGIGRVTLITDPLFSGSDTWVTSNILARSIQSIPYDLIFTGTNSLDGGTAQVPAQIAELLGIPYLSNVNALKNPAITDRTVMVEVEEEQSVLQFSVYLPAILGFQYTPKRKLPYIRFEELNRDVSSQLSIIGNEVLGFSANEVGLKGSLTQVKRLDTDILYQKQAIRVSVDDQGIETVYQFLKQKGVHPC</sequence>
<dbReference type="Gene3D" id="3.40.50.620">
    <property type="entry name" value="HUPs"/>
    <property type="match status" value="1"/>
</dbReference>
<dbReference type="InterPro" id="IPR014730">
    <property type="entry name" value="ETF_a/b_N"/>
</dbReference>
<proteinExistence type="predicted"/>
<keyword evidence="1" id="KW-0249">Electron transport</keyword>
<dbReference type="GO" id="GO:0009055">
    <property type="term" value="F:electron transfer activity"/>
    <property type="evidence" value="ECO:0007669"/>
    <property type="project" value="InterPro"/>
</dbReference>
<gene>
    <name evidence="3" type="ORF">ENS59_09225</name>
</gene>
<dbReference type="PANTHER" id="PTHR21294:SF17">
    <property type="entry name" value="PROTEIN FIXA"/>
    <property type="match status" value="1"/>
</dbReference>
<dbReference type="InterPro" id="IPR014729">
    <property type="entry name" value="Rossmann-like_a/b/a_fold"/>
</dbReference>
<dbReference type="EMBL" id="DSVL01000282">
    <property type="protein sequence ID" value="HFH29676.1"/>
    <property type="molecule type" value="Genomic_DNA"/>
</dbReference>
<organism evidence="3">
    <name type="scientific">Gracilinema caldarium</name>
    <dbReference type="NCBI Taxonomy" id="215591"/>
    <lineage>
        <taxon>Bacteria</taxon>
        <taxon>Pseudomonadati</taxon>
        <taxon>Spirochaetota</taxon>
        <taxon>Spirochaetia</taxon>
        <taxon>Spirochaetales</taxon>
        <taxon>Breznakiellaceae</taxon>
        <taxon>Gracilinema</taxon>
    </lineage>
</organism>
<dbReference type="SMART" id="SM00893">
    <property type="entry name" value="ETF"/>
    <property type="match status" value="1"/>
</dbReference>
<dbReference type="Pfam" id="PF01012">
    <property type="entry name" value="ETF"/>
    <property type="match status" value="1"/>
</dbReference>
<dbReference type="PANTHER" id="PTHR21294">
    <property type="entry name" value="ELECTRON TRANSFER FLAVOPROTEIN BETA-SUBUNIT"/>
    <property type="match status" value="1"/>
</dbReference>
<name>A0A7C3EA82_9SPIR</name>
<comment type="caution">
    <text evidence="3">The sequence shown here is derived from an EMBL/GenBank/DDBJ whole genome shotgun (WGS) entry which is preliminary data.</text>
</comment>
<keyword evidence="1" id="KW-0813">Transport</keyword>
<dbReference type="AlphaFoldDB" id="A0A7C3EA82"/>
<evidence type="ECO:0000313" key="3">
    <source>
        <dbReference type="EMBL" id="HFH29676.1"/>
    </source>
</evidence>
<evidence type="ECO:0000259" key="2">
    <source>
        <dbReference type="SMART" id="SM00893"/>
    </source>
</evidence>
<dbReference type="InterPro" id="IPR012255">
    <property type="entry name" value="ETF_b"/>
</dbReference>